<keyword evidence="7 12" id="KW-0997">Cell inner membrane</keyword>
<accession>A0A3E1KBR4</accession>
<dbReference type="GO" id="GO:0015886">
    <property type="term" value="P:heme transport"/>
    <property type="evidence" value="ECO:0007669"/>
    <property type="project" value="InterPro"/>
</dbReference>
<evidence type="ECO:0000256" key="8">
    <source>
        <dbReference type="ARBA" id="ARBA00022692"/>
    </source>
</evidence>
<reference evidence="13 14" key="1">
    <citation type="submission" date="2018-08" db="EMBL/GenBank/DDBJ databases">
        <title>Wenzhouxiangella salilacus sp. nov., a novel bacterium isolated from a saline lake in Xinjiang Province, China.</title>
        <authorList>
            <person name="Han S."/>
        </authorList>
    </citation>
    <scope>NUCLEOTIDE SEQUENCE [LARGE SCALE GENOMIC DNA]</scope>
    <source>
        <strain evidence="13 14">XDB06</strain>
    </source>
</reference>
<keyword evidence="6 12" id="KW-1003">Cell membrane</keyword>
<dbReference type="AlphaFoldDB" id="A0A3E1KBR4"/>
<gene>
    <name evidence="13" type="primary">ccmD</name>
    <name evidence="13" type="ORF">DZC52_03345</name>
</gene>
<dbReference type="Pfam" id="PF04995">
    <property type="entry name" value="CcmD"/>
    <property type="match status" value="1"/>
</dbReference>
<feature type="transmembrane region" description="Helical" evidence="12">
    <location>
        <begin position="7"/>
        <end position="27"/>
    </location>
</feature>
<dbReference type="GO" id="GO:0017004">
    <property type="term" value="P:cytochrome complex assembly"/>
    <property type="evidence" value="ECO:0007669"/>
    <property type="project" value="UniProtKB-KW"/>
</dbReference>
<comment type="function">
    <text evidence="1 12">Required for the export of heme to the periplasm for the biogenesis of c-type cytochromes.</text>
</comment>
<dbReference type="InterPro" id="IPR007078">
    <property type="entry name" value="Haem_export_protD_CcmD"/>
</dbReference>
<comment type="subcellular location">
    <subcellularLocation>
        <location evidence="2 12">Cell inner membrane</location>
        <topology evidence="2 12">Single-pass membrane protein</topology>
    </subcellularLocation>
</comment>
<dbReference type="NCBIfam" id="TIGR03141">
    <property type="entry name" value="cytochro_ccmD"/>
    <property type="match status" value="1"/>
</dbReference>
<evidence type="ECO:0000256" key="6">
    <source>
        <dbReference type="ARBA" id="ARBA00022475"/>
    </source>
</evidence>
<evidence type="ECO:0000256" key="10">
    <source>
        <dbReference type="ARBA" id="ARBA00022989"/>
    </source>
</evidence>
<evidence type="ECO:0000256" key="12">
    <source>
        <dbReference type="RuleBase" id="RU363101"/>
    </source>
</evidence>
<keyword evidence="5 12" id="KW-0813">Transport</keyword>
<evidence type="ECO:0000256" key="1">
    <source>
        <dbReference type="ARBA" id="ARBA00002442"/>
    </source>
</evidence>
<evidence type="ECO:0000313" key="13">
    <source>
        <dbReference type="EMBL" id="RFF32041.1"/>
    </source>
</evidence>
<dbReference type="EMBL" id="QUZK01000014">
    <property type="protein sequence ID" value="RFF32041.1"/>
    <property type="molecule type" value="Genomic_DNA"/>
</dbReference>
<evidence type="ECO:0000313" key="14">
    <source>
        <dbReference type="Proteomes" id="UP000260351"/>
    </source>
</evidence>
<sequence>MIPQLDYAFYVWSSYGLFAAIMAWQFIQPRVRRRRIIAELREELAMQTGNYDDPDA</sequence>
<dbReference type="RefSeq" id="WP_116649700.1">
    <property type="nucleotide sequence ID" value="NZ_QUZK01000014.1"/>
</dbReference>
<dbReference type="Proteomes" id="UP000260351">
    <property type="component" value="Unassembled WGS sequence"/>
</dbReference>
<proteinExistence type="inferred from homology"/>
<dbReference type="GO" id="GO:0005886">
    <property type="term" value="C:plasma membrane"/>
    <property type="evidence" value="ECO:0007669"/>
    <property type="project" value="UniProtKB-SubCell"/>
</dbReference>
<comment type="caution">
    <text evidence="13">The sequence shown here is derived from an EMBL/GenBank/DDBJ whole genome shotgun (WGS) entry which is preliminary data.</text>
</comment>
<evidence type="ECO:0000256" key="4">
    <source>
        <dbReference type="ARBA" id="ARBA00016461"/>
    </source>
</evidence>
<keyword evidence="10 12" id="KW-1133">Transmembrane helix</keyword>
<keyword evidence="14" id="KW-1185">Reference proteome</keyword>
<name>A0A3E1KBR4_9GAMM</name>
<keyword evidence="8 12" id="KW-0812">Transmembrane</keyword>
<organism evidence="13 14">
    <name type="scientific">Wenzhouxiangella sediminis</name>
    <dbReference type="NCBI Taxonomy" id="1792836"/>
    <lineage>
        <taxon>Bacteria</taxon>
        <taxon>Pseudomonadati</taxon>
        <taxon>Pseudomonadota</taxon>
        <taxon>Gammaproteobacteria</taxon>
        <taxon>Chromatiales</taxon>
        <taxon>Wenzhouxiangellaceae</taxon>
        <taxon>Wenzhouxiangella</taxon>
    </lineage>
</organism>
<keyword evidence="11 12" id="KW-0472">Membrane</keyword>
<evidence type="ECO:0000256" key="3">
    <source>
        <dbReference type="ARBA" id="ARBA00008741"/>
    </source>
</evidence>
<evidence type="ECO:0000256" key="9">
    <source>
        <dbReference type="ARBA" id="ARBA00022748"/>
    </source>
</evidence>
<comment type="similarity">
    <text evidence="3 12">Belongs to the CcmD/CycX/HelD family.</text>
</comment>
<evidence type="ECO:0000256" key="11">
    <source>
        <dbReference type="ARBA" id="ARBA00023136"/>
    </source>
</evidence>
<keyword evidence="9 12" id="KW-0201">Cytochrome c-type biogenesis</keyword>
<protein>
    <recommendedName>
        <fullName evidence="4 12">Heme exporter protein D</fullName>
    </recommendedName>
</protein>
<evidence type="ECO:0000256" key="2">
    <source>
        <dbReference type="ARBA" id="ARBA00004377"/>
    </source>
</evidence>
<evidence type="ECO:0000256" key="5">
    <source>
        <dbReference type="ARBA" id="ARBA00022448"/>
    </source>
</evidence>
<evidence type="ECO:0000256" key="7">
    <source>
        <dbReference type="ARBA" id="ARBA00022519"/>
    </source>
</evidence>